<dbReference type="Gene3D" id="1.10.1740.10">
    <property type="match status" value="1"/>
</dbReference>
<keyword evidence="4" id="KW-0238">DNA-binding</keyword>
<evidence type="ECO:0000259" key="8">
    <source>
        <dbReference type="Pfam" id="PF08281"/>
    </source>
</evidence>
<dbReference type="Proteomes" id="UP000064967">
    <property type="component" value="Chromosome"/>
</dbReference>
<dbReference type="InterPro" id="IPR039425">
    <property type="entry name" value="RNA_pol_sigma-70-like"/>
</dbReference>
<evidence type="ECO:0000256" key="4">
    <source>
        <dbReference type="ARBA" id="ARBA00023125"/>
    </source>
</evidence>
<dbReference type="InterPro" id="IPR014284">
    <property type="entry name" value="RNA_pol_sigma-70_dom"/>
</dbReference>
<dbReference type="PANTHER" id="PTHR43133">
    <property type="entry name" value="RNA POLYMERASE ECF-TYPE SIGMA FACTO"/>
    <property type="match status" value="1"/>
</dbReference>
<evidence type="ECO:0000259" key="7">
    <source>
        <dbReference type="Pfam" id="PF04542"/>
    </source>
</evidence>
<dbReference type="GO" id="GO:0003677">
    <property type="term" value="F:DNA binding"/>
    <property type="evidence" value="ECO:0007669"/>
    <property type="project" value="UniProtKB-KW"/>
</dbReference>
<dbReference type="KEGG" id="llu:AKJ09_04406"/>
<dbReference type="Pfam" id="PF08281">
    <property type="entry name" value="Sigma70_r4_2"/>
    <property type="match status" value="1"/>
</dbReference>
<dbReference type="AlphaFoldDB" id="A0A0K1PW52"/>
<dbReference type="STRING" id="1391654.AKJ09_04406"/>
<dbReference type="SUPFAM" id="SSF88659">
    <property type="entry name" value="Sigma3 and sigma4 domains of RNA polymerase sigma factors"/>
    <property type="match status" value="1"/>
</dbReference>
<evidence type="ECO:0000256" key="3">
    <source>
        <dbReference type="ARBA" id="ARBA00023082"/>
    </source>
</evidence>
<dbReference type="GO" id="GO:0016987">
    <property type="term" value="F:sigma factor activity"/>
    <property type="evidence" value="ECO:0007669"/>
    <property type="project" value="UniProtKB-KW"/>
</dbReference>
<evidence type="ECO:0000313" key="10">
    <source>
        <dbReference type="Proteomes" id="UP000064967"/>
    </source>
</evidence>
<keyword evidence="5" id="KW-0804">Transcription</keyword>
<dbReference type="NCBIfam" id="TIGR02937">
    <property type="entry name" value="sigma70-ECF"/>
    <property type="match status" value="1"/>
</dbReference>
<dbReference type="OrthoDB" id="5507893at2"/>
<dbReference type="Gene3D" id="1.10.10.10">
    <property type="entry name" value="Winged helix-like DNA-binding domain superfamily/Winged helix DNA-binding domain"/>
    <property type="match status" value="1"/>
</dbReference>
<dbReference type="EMBL" id="CP012333">
    <property type="protein sequence ID" value="AKU97742.1"/>
    <property type="molecule type" value="Genomic_DNA"/>
</dbReference>
<evidence type="ECO:0000313" key="9">
    <source>
        <dbReference type="EMBL" id="AKU97742.1"/>
    </source>
</evidence>
<evidence type="ECO:0000256" key="1">
    <source>
        <dbReference type="ARBA" id="ARBA00010641"/>
    </source>
</evidence>
<keyword evidence="3" id="KW-0731">Sigma factor</keyword>
<keyword evidence="2" id="KW-0805">Transcription regulation</keyword>
<evidence type="ECO:0000256" key="2">
    <source>
        <dbReference type="ARBA" id="ARBA00023015"/>
    </source>
</evidence>
<name>A0A0K1PW52_9BACT</name>
<feature type="domain" description="RNA polymerase sigma-70 region 2" evidence="7">
    <location>
        <begin position="31"/>
        <end position="97"/>
    </location>
</feature>
<accession>A0A0K1PW52</accession>
<keyword evidence="10" id="KW-1185">Reference proteome</keyword>
<dbReference type="InterPro" id="IPR013325">
    <property type="entry name" value="RNA_pol_sigma_r2"/>
</dbReference>
<dbReference type="PANTHER" id="PTHR43133:SF8">
    <property type="entry name" value="RNA POLYMERASE SIGMA FACTOR HI_1459-RELATED"/>
    <property type="match status" value="1"/>
</dbReference>
<dbReference type="GO" id="GO:0006352">
    <property type="term" value="P:DNA-templated transcription initiation"/>
    <property type="evidence" value="ECO:0007669"/>
    <property type="project" value="InterPro"/>
</dbReference>
<comment type="similarity">
    <text evidence="1">Belongs to the sigma-70 factor family. ECF subfamily.</text>
</comment>
<reference evidence="9 10" key="1">
    <citation type="submission" date="2015-08" db="EMBL/GenBank/DDBJ databases">
        <authorList>
            <person name="Babu N.S."/>
            <person name="Beckwith C.J."/>
            <person name="Beseler K.G."/>
            <person name="Brison A."/>
            <person name="Carone J.V."/>
            <person name="Caskin T.P."/>
            <person name="Diamond M."/>
            <person name="Durham M.E."/>
            <person name="Foxe J.M."/>
            <person name="Go M."/>
            <person name="Henderson B.A."/>
            <person name="Jones I.B."/>
            <person name="McGettigan J.A."/>
            <person name="Micheletti S.J."/>
            <person name="Nasrallah M.E."/>
            <person name="Ortiz D."/>
            <person name="Piller C.R."/>
            <person name="Privatt S.R."/>
            <person name="Schneider S.L."/>
            <person name="Sharp S."/>
            <person name="Smith T.C."/>
            <person name="Stanton J.D."/>
            <person name="Ullery H.E."/>
            <person name="Wilson R.J."/>
            <person name="Serrano M.G."/>
            <person name="Buck G."/>
            <person name="Lee V."/>
            <person name="Wang Y."/>
            <person name="Carvalho R."/>
            <person name="Voegtly L."/>
            <person name="Shi R."/>
            <person name="Duckworth R."/>
            <person name="Johnson A."/>
            <person name="Loviza R."/>
            <person name="Walstead R."/>
            <person name="Shah Z."/>
            <person name="Kiflezghi M."/>
            <person name="Wade K."/>
            <person name="Ball S.L."/>
            <person name="Bradley K.W."/>
            <person name="Asai D.J."/>
            <person name="Bowman C.A."/>
            <person name="Russell D.A."/>
            <person name="Pope W.H."/>
            <person name="Jacobs-Sera D."/>
            <person name="Hendrix R.W."/>
            <person name="Hatfull G.F."/>
        </authorList>
    </citation>
    <scope>NUCLEOTIDE SEQUENCE [LARGE SCALE GENOMIC DNA]</scope>
    <source>
        <strain evidence="9 10">DSM 27648</strain>
    </source>
</reference>
<evidence type="ECO:0000256" key="6">
    <source>
        <dbReference type="SAM" id="MobiDB-lite"/>
    </source>
</evidence>
<dbReference type="Pfam" id="PF04542">
    <property type="entry name" value="Sigma70_r2"/>
    <property type="match status" value="1"/>
</dbReference>
<organism evidence="9 10">
    <name type="scientific">Labilithrix luteola</name>
    <dbReference type="NCBI Taxonomy" id="1391654"/>
    <lineage>
        <taxon>Bacteria</taxon>
        <taxon>Pseudomonadati</taxon>
        <taxon>Myxococcota</taxon>
        <taxon>Polyangia</taxon>
        <taxon>Polyangiales</taxon>
        <taxon>Labilitrichaceae</taxon>
        <taxon>Labilithrix</taxon>
    </lineage>
</organism>
<dbReference type="InterPro" id="IPR013324">
    <property type="entry name" value="RNA_pol_sigma_r3/r4-like"/>
</dbReference>
<sequence length="198" mass="21890">MSASPHIRGLHLQTDSSVSERPGATVELDTLFRENAPFIARSLRRLGVPASDVQDALQEVFVVAARKLDLITEGSGRAFLYSTAIRVASNARRSGRRAQSLRDEAIHEGVQLDVDVAPNAEEIVGRLQARAMLDAVLETMSDDMRAVFTLYELEEMTIAEISSLLGVPIGTVGSRLWRAREHFEQQLRVLRAQQGKKP</sequence>
<dbReference type="InterPro" id="IPR036388">
    <property type="entry name" value="WH-like_DNA-bd_sf"/>
</dbReference>
<dbReference type="InterPro" id="IPR013249">
    <property type="entry name" value="RNA_pol_sigma70_r4_t2"/>
</dbReference>
<gene>
    <name evidence="9" type="ORF">AKJ09_04406</name>
</gene>
<dbReference type="RefSeq" id="WP_146648835.1">
    <property type="nucleotide sequence ID" value="NZ_CP012333.1"/>
</dbReference>
<dbReference type="InterPro" id="IPR007627">
    <property type="entry name" value="RNA_pol_sigma70_r2"/>
</dbReference>
<proteinExistence type="inferred from homology"/>
<feature type="domain" description="RNA polymerase sigma factor 70 region 4 type 2" evidence="8">
    <location>
        <begin position="131"/>
        <end position="182"/>
    </location>
</feature>
<feature type="region of interest" description="Disordered" evidence="6">
    <location>
        <begin position="1"/>
        <end position="21"/>
    </location>
</feature>
<dbReference type="CDD" id="cd06171">
    <property type="entry name" value="Sigma70_r4"/>
    <property type="match status" value="1"/>
</dbReference>
<evidence type="ECO:0000256" key="5">
    <source>
        <dbReference type="ARBA" id="ARBA00023163"/>
    </source>
</evidence>
<protein>
    <submittedName>
        <fullName evidence="9">RNA polymerase sigma factor RpoE</fullName>
    </submittedName>
</protein>
<dbReference type="SUPFAM" id="SSF88946">
    <property type="entry name" value="Sigma2 domain of RNA polymerase sigma factors"/>
    <property type="match status" value="1"/>
</dbReference>